<dbReference type="GeneID" id="110988584"/>
<evidence type="ECO:0000256" key="1">
    <source>
        <dbReference type="ARBA" id="ARBA00004245"/>
    </source>
</evidence>
<dbReference type="SMART" id="SM00102">
    <property type="entry name" value="ADF"/>
    <property type="match status" value="2"/>
</dbReference>
<reference evidence="12 13" key="1">
    <citation type="submission" date="2025-04" db="UniProtKB">
        <authorList>
            <consortium name="RefSeq"/>
        </authorList>
    </citation>
    <scope>IDENTIFICATION</scope>
</reference>
<dbReference type="GO" id="GO:0030833">
    <property type="term" value="P:regulation of actin filament polymerization"/>
    <property type="evidence" value="ECO:0007669"/>
    <property type="project" value="TreeGrafter"/>
</dbReference>
<dbReference type="GO" id="GO:0051015">
    <property type="term" value="F:actin filament binding"/>
    <property type="evidence" value="ECO:0007669"/>
    <property type="project" value="TreeGrafter"/>
</dbReference>
<dbReference type="InterPro" id="IPR029006">
    <property type="entry name" value="ADF-H/Gelsolin-like_dom_sf"/>
</dbReference>
<evidence type="ECO:0000256" key="8">
    <source>
        <dbReference type="ARBA" id="ARBA00068121"/>
    </source>
</evidence>
<dbReference type="PANTHER" id="PTHR10829">
    <property type="entry name" value="CORTACTIN AND DREBRIN"/>
    <property type="match status" value="1"/>
</dbReference>
<gene>
    <name evidence="12 13" type="primary">LOC110988584</name>
</gene>
<dbReference type="OrthoDB" id="20822at2759"/>
<evidence type="ECO:0000313" key="13">
    <source>
        <dbReference type="RefSeq" id="XP_022107951.1"/>
    </source>
</evidence>
<evidence type="ECO:0000313" key="12">
    <source>
        <dbReference type="RefSeq" id="XP_022107950.1"/>
    </source>
</evidence>
<dbReference type="SUPFAM" id="SSF55753">
    <property type="entry name" value="Actin depolymerizing proteins"/>
    <property type="match status" value="2"/>
</dbReference>
<accession>A0A8B7ZWN9</accession>
<proteinExistence type="inferred from homology"/>
<organism evidence="11 13">
    <name type="scientific">Acanthaster planci</name>
    <name type="common">Crown-of-thorns starfish</name>
    <dbReference type="NCBI Taxonomy" id="133434"/>
    <lineage>
        <taxon>Eukaryota</taxon>
        <taxon>Metazoa</taxon>
        <taxon>Echinodermata</taxon>
        <taxon>Eleutherozoa</taxon>
        <taxon>Asterozoa</taxon>
        <taxon>Asteroidea</taxon>
        <taxon>Valvatacea</taxon>
        <taxon>Valvatida</taxon>
        <taxon>Acanthasteridae</taxon>
        <taxon>Acanthaster</taxon>
    </lineage>
</organism>
<dbReference type="RefSeq" id="XP_022107951.1">
    <property type="nucleotide sequence ID" value="XM_022252259.1"/>
</dbReference>
<dbReference type="KEGG" id="aplc:110988584"/>
<dbReference type="GO" id="GO:0005884">
    <property type="term" value="C:actin filament"/>
    <property type="evidence" value="ECO:0007669"/>
    <property type="project" value="TreeGrafter"/>
</dbReference>
<dbReference type="PROSITE" id="PS51263">
    <property type="entry name" value="ADF_H"/>
    <property type="match status" value="2"/>
</dbReference>
<evidence type="ECO:0000259" key="10">
    <source>
        <dbReference type="PROSITE" id="PS51263"/>
    </source>
</evidence>
<comment type="subcellular location">
    <subcellularLocation>
        <location evidence="1">Cytoplasm</location>
        <location evidence="1">Cytoskeleton</location>
    </subcellularLocation>
</comment>
<dbReference type="Proteomes" id="UP000694845">
    <property type="component" value="Unplaced"/>
</dbReference>
<dbReference type="GO" id="GO:0030864">
    <property type="term" value="C:cortical actin cytoskeleton"/>
    <property type="evidence" value="ECO:0007669"/>
    <property type="project" value="TreeGrafter"/>
</dbReference>
<comment type="similarity">
    <text evidence="5">Belongs to the actin-binding proteins ADF family. Coactosin subfamily.</text>
</comment>
<comment type="function">
    <text evidence="6">Binds to F-actin in a calcium-independent manner. Has no direct effect on actin depolymerization. Acts as a chaperone for ALOX5 (5LO), influencing both its stability and activity in leukotrienes synthesis.</text>
</comment>
<evidence type="ECO:0000256" key="4">
    <source>
        <dbReference type="ARBA" id="ARBA00023212"/>
    </source>
</evidence>
<dbReference type="CDD" id="cd11282">
    <property type="entry name" value="ADF_coactosin_like"/>
    <property type="match status" value="1"/>
</dbReference>
<dbReference type="OMA" id="QPYHVDI"/>
<evidence type="ECO:0000256" key="3">
    <source>
        <dbReference type="ARBA" id="ARBA00023203"/>
    </source>
</evidence>
<dbReference type="PANTHER" id="PTHR10829:SF56">
    <property type="entry name" value="ADF-H DOMAIN-CONTAINING PROTEIN"/>
    <property type="match status" value="1"/>
</dbReference>
<evidence type="ECO:0000256" key="5">
    <source>
        <dbReference type="ARBA" id="ARBA00038052"/>
    </source>
</evidence>
<keyword evidence="3" id="KW-0009">Actin-binding</keyword>
<comment type="subunit">
    <text evidence="7">Interacts with 5-lipoxygenase (ALOX5/5LO) in a calcium-independent manner. Binds to F-actin with a stoichiometry of 1:2.</text>
</comment>
<dbReference type="FunFam" id="3.40.20.10:FF:000018">
    <property type="entry name" value="Coactosin-like 1"/>
    <property type="match status" value="2"/>
</dbReference>
<feature type="domain" description="ADF-H" evidence="10">
    <location>
        <begin position="5"/>
        <end position="136"/>
    </location>
</feature>
<feature type="compositionally biased region" description="Polar residues" evidence="9">
    <location>
        <begin position="158"/>
        <end position="178"/>
    </location>
</feature>
<dbReference type="InterPro" id="IPR002108">
    <property type="entry name" value="ADF-H"/>
</dbReference>
<keyword evidence="11" id="KW-1185">Reference proteome</keyword>
<dbReference type="Pfam" id="PF00241">
    <property type="entry name" value="Cofilin_ADF"/>
    <property type="match status" value="2"/>
</dbReference>
<dbReference type="RefSeq" id="XP_022107950.1">
    <property type="nucleotide sequence ID" value="XM_022252258.1"/>
</dbReference>
<feature type="domain" description="ADF-H" evidence="10">
    <location>
        <begin position="187"/>
        <end position="321"/>
    </location>
</feature>
<evidence type="ECO:0000256" key="7">
    <source>
        <dbReference type="ARBA" id="ARBA00062335"/>
    </source>
</evidence>
<keyword evidence="2" id="KW-0963">Cytoplasm</keyword>
<dbReference type="Gene3D" id="3.40.20.10">
    <property type="entry name" value="Severin"/>
    <property type="match status" value="2"/>
</dbReference>
<evidence type="ECO:0000256" key="6">
    <source>
        <dbReference type="ARBA" id="ARBA00058385"/>
    </source>
</evidence>
<evidence type="ECO:0000256" key="2">
    <source>
        <dbReference type="ARBA" id="ARBA00022490"/>
    </source>
</evidence>
<keyword evidence="4" id="KW-0206">Cytoskeleton</keyword>
<dbReference type="GO" id="GO:0030427">
    <property type="term" value="C:site of polarized growth"/>
    <property type="evidence" value="ECO:0007669"/>
    <property type="project" value="TreeGrafter"/>
</dbReference>
<protein>
    <recommendedName>
        <fullName evidence="8">Coactosin-like protein</fullName>
    </recommendedName>
</protein>
<sequence length="332" mass="36511">MSTEARIIDETLFEKSVQDVRADATDTSLLIIGHVDNNPGLVDVVHTGSDVSQMHEFLKDDQVMYVLARLDTTYDMSTTVKFVYVHWIGVDVPLIKKARFGVVHESVCKHLQPCHLTLETDSTTDITKETMLQKLEETAGTISKVMEMSDIEGRQERGFTQTQSQNSSKIPGKSSTATRIAEVSREGASVTFSPEVSDAIDDLRSDNSPTNWLVAGYEGGNPKSQIVVVKSGNDGLAGMKELLEDNSVFYGLLRVSNEIDDISTIKFVYITWVGSKVKPMTKAKVATHKGVCGEMFQPAHIEVFASELADLLETDIMNKVMAASGTKLNVRT</sequence>
<feature type="region of interest" description="Disordered" evidence="9">
    <location>
        <begin position="155"/>
        <end position="178"/>
    </location>
</feature>
<evidence type="ECO:0000313" key="11">
    <source>
        <dbReference type="Proteomes" id="UP000694845"/>
    </source>
</evidence>
<evidence type="ECO:0000256" key="9">
    <source>
        <dbReference type="SAM" id="MobiDB-lite"/>
    </source>
</evidence>
<name>A0A8B7ZWN9_ACAPL</name>
<dbReference type="AlphaFoldDB" id="A0A8B7ZWN9"/>